<dbReference type="PANTHER" id="PTHR46641:SF2">
    <property type="entry name" value="FMRFAMIDE RECEPTOR"/>
    <property type="match status" value="1"/>
</dbReference>
<accession>A0ABM0K9B6</accession>
<reference evidence="8" key="1">
    <citation type="submission" date="2025-08" db="UniProtKB">
        <authorList>
            <consortium name="RefSeq"/>
        </authorList>
    </citation>
    <scope>IDENTIFICATION</scope>
</reference>
<dbReference type="PANTHER" id="PTHR46641">
    <property type="entry name" value="FMRFAMIDE RECEPTOR-RELATED"/>
    <property type="match status" value="1"/>
</dbReference>
<protein>
    <submittedName>
        <fullName evidence="8">Uncharacterized protein LOC101850690</fullName>
    </submittedName>
</protein>
<proteinExistence type="predicted"/>
<dbReference type="InterPro" id="IPR019427">
    <property type="entry name" value="7TM_GPCR_serpentine_rcpt_Srw"/>
</dbReference>
<dbReference type="Gene3D" id="1.20.1070.10">
    <property type="entry name" value="Rhodopsin 7-helix transmembrane proteins"/>
    <property type="match status" value="1"/>
</dbReference>
<dbReference type="RefSeq" id="XP_005111962.2">
    <property type="nucleotide sequence ID" value="XM_005111905.2"/>
</dbReference>
<keyword evidence="3 5" id="KW-1133">Transmembrane helix</keyword>
<dbReference type="InterPro" id="IPR017452">
    <property type="entry name" value="GPCR_Rhodpsn_7TM"/>
</dbReference>
<sequence>MTRARAELAVYILIAGVLPVIAAFGIAGNVMSVCVLIRHGLDKSYNVMLVALACSDSSFLASMFFYGFVAAAGFQYPRNRGSFHFVFFEVVRVLDYGGGWVSFSMPVFITSERLLAVFFPLSLSRIVSPRRTSVAVVCLFVFLYGLMIFLTVRESLAYDYIRQYGGTNQSEGLIEAAIYRNTLDATDVIREFSKVVYGPFPICFVFGSCIILAIKIKMANRKRSQMTGGGNKGSGSSARVTATLLVVCMVYTVCSSIVFLCHSDVITAYYAKGPDGEMTGVVLGEIVNLFGVLNCSVNFVIYVVMNKNFRDTYVAMFNACTKK</sequence>
<evidence type="ECO:0000256" key="5">
    <source>
        <dbReference type="SAM" id="Phobius"/>
    </source>
</evidence>
<evidence type="ECO:0000256" key="2">
    <source>
        <dbReference type="ARBA" id="ARBA00022692"/>
    </source>
</evidence>
<dbReference type="InterPro" id="IPR052954">
    <property type="entry name" value="GPCR-Ligand_Int"/>
</dbReference>
<feature type="transmembrane region" description="Helical" evidence="5">
    <location>
        <begin position="49"/>
        <end position="76"/>
    </location>
</feature>
<dbReference type="PRINTS" id="PR00237">
    <property type="entry name" value="GPCRRHODOPSN"/>
</dbReference>
<evidence type="ECO:0000313" key="7">
    <source>
        <dbReference type="Proteomes" id="UP000694888"/>
    </source>
</evidence>
<feature type="transmembrane region" description="Helical" evidence="5">
    <location>
        <begin position="196"/>
        <end position="216"/>
    </location>
</feature>
<gene>
    <name evidence="8" type="primary">LOC101850690</name>
</gene>
<dbReference type="Pfam" id="PF10324">
    <property type="entry name" value="7TM_GPCR_Srw"/>
    <property type="match status" value="1"/>
</dbReference>
<keyword evidence="2 5" id="KW-0812">Transmembrane</keyword>
<dbReference type="SUPFAM" id="SSF81321">
    <property type="entry name" value="Family A G protein-coupled receptor-like"/>
    <property type="match status" value="1"/>
</dbReference>
<evidence type="ECO:0000313" key="8">
    <source>
        <dbReference type="RefSeq" id="XP_005111962.2"/>
    </source>
</evidence>
<feature type="transmembrane region" description="Helical" evidence="5">
    <location>
        <begin position="237"/>
        <end position="260"/>
    </location>
</feature>
<dbReference type="InterPro" id="IPR000276">
    <property type="entry name" value="GPCR_Rhodpsn"/>
</dbReference>
<feature type="transmembrane region" description="Helical" evidence="5">
    <location>
        <begin position="12"/>
        <end position="37"/>
    </location>
</feature>
<evidence type="ECO:0000256" key="4">
    <source>
        <dbReference type="ARBA" id="ARBA00023136"/>
    </source>
</evidence>
<evidence type="ECO:0000256" key="1">
    <source>
        <dbReference type="ARBA" id="ARBA00004370"/>
    </source>
</evidence>
<feature type="domain" description="G-protein coupled receptors family 1 profile" evidence="6">
    <location>
        <begin position="28"/>
        <end position="302"/>
    </location>
</feature>
<comment type="subcellular location">
    <subcellularLocation>
        <location evidence="1">Membrane</location>
    </subcellularLocation>
</comment>
<keyword evidence="4 5" id="KW-0472">Membrane</keyword>
<dbReference type="Proteomes" id="UP000694888">
    <property type="component" value="Unplaced"/>
</dbReference>
<dbReference type="SMART" id="SM01381">
    <property type="entry name" value="7TM_GPCR_Srsx"/>
    <property type="match status" value="1"/>
</dbReference>
<dbReference type="GeneID" id="101850690"/>
<dbReference type="PROSITE" id="PS50262">
    <property type="entry name" value="G_PROTEIN_RECEP_F1_2"/>
    <property type="match status" value="1"/>
</dbReference>
<organism evidence="7 8">
    <name type="scientific">Aplysia californica</name>
    <name type="common">California sea hare</name>
    <dbReference type="NCBI Taxonomy" id="6500"/>
    <lineage>
        <taxon>Eukaryota</taxon>
        <taxon>Metazoa</taxon>
        <taxon>Spiralia</taxon>
        <taxon>Lophotrochozoa</taxon>
        <taxon>Mollusca</taxon>
        <taxon>Gastropoda</taxon>
        <taxon>Heterobranchia</taxon>
        <taxon>Euthyneura</taxon>
        <taxon>Tectipleura</taxon>
        <taxon>Aplysiida</taxon>
        <taxon>Aplysioidea</taxon>
        <taxon>Aplysiidae</taxon>
        <taxon>Aplysia</taxon>
    </lineage>
</organism>
<feature type="transmembrane region" description="Helical" evidence="5">
    <location>
        <begin position="133"/>
        <end position="152"/>
    </location>
</feature>
<name>A0ABM0K9B6_APLCA</name>
<evidence type="ECO:0000259" key="6">
    <source>
        <dbReference type="PROSITE" id="PS50262"/>
    </source>
</evidence>
<evidence type="ECO:0000256" key="3">
    <source>
        <dbReference type="ARBA" id="ARBA00022989"/>
    </source>
</evidence>
<feature type="transmembrane region" description="Helical" evidence="5">
    <location>
        <begin position="280"/>
        <end position="304"/>
    </location>
</feature>
<keyword evidence="7" id="KW-1185">Reference proteome</keyword>